<dbReference type="AlphaFoldDB" id="A0A4Q1HCF9"/>
<dbReference type="RefSeq" id="WP_129154238.1">
    <property type="nucleotide sequence ID" value="NZ_JBHSDO010000003.1"/>
</dbReference>
<keyword evidence="5" id="KW-1185">Reference proteome</keyword>
<evidence type="ECO:0000259" key="3">
    <source>
        <dbReference type="Pfam" id="PF00171"/>
    </source>
</evidence>
<dbReference type="Gene3D" id="3.40.605.10">
    <property type="entry name" value="Aldehyde Dehydrogenase, Chain A, domain 1"/>
    <property type="match status" value="1"/>
</dbReference>
<feature type="domain" description="Aldehyde dehydrogenase" evidence="3">
    <location>
        <begin position="21"/>
        <end position="472"/>
    </location>
</feature>
<comment type="caution">
    <text evidence="4">The sequence shown here is derived from an EMBL/GenBank/DDBJ whole genome shotgun (WGS) entry which is preliminary data.</text>
</comment>
<comment type="similarity">
    <text evidence="1">Belongs to the aldehyde dehydrogenase family.</text>
</comment>
<dbReference type="InterPro" id="IPR016163">
    <property type="entry name" value="Ald_DH_C"/>
</dbReference>
<dbReference type="Gene3D" id="3.40.309.10">
    <property type="entry name" value="Aldehyde Dehydrogenase, Chain A, domain 2"/>
    <property type="match status" value="1"/>
</dbReference>
<dbReference type="SUPFAM" id="SSF53720">
    <property type="entry name" value="ALDH-like"/>
    <property type="match status" value="1"/>
</dbReference>
<dbReference type="Proteomes" id="UP000290849">
    <property type="component" value="Unassembled WGS sequence"/>
</dbReference>
<accession>A0A4Q1HCF9</accession>
<dbReference type="FunFam" id="3.40.309.10:FF:000009">
    <property type="entry name" value="Aldehyde dehydrogenase A"/>
    <property type="match status" value="1"/>
</dbReference>
<proteinExistence type="inferred from homology"/>
<dbReference type="InterPro" id="IPR016162">
    <property type="entry name" value="Ald_DH_N"/>
</dbReference>
<dbReference type="GO" id="GO:0004777">
    <property type="term" value="F:succinate-semialdehyde dehydrogenase (NAD+) activity"/>
    <property type="evidence" value="ECO:0007669"/>
    <property type="project" value="TreeGrafter"/>
</dbReference>
<evidence type="ECO:0000256" key="1">
    <source>
        <dbReference type="ARBA" id="ARBA00009986"/>
    </source>
</evidence>
<dbReference type="EMBL" id="PYAL01000010">
    <property type="protein sequence ID" value="RXN83345.1"/>
    <property type="molecule type" value="Genomic_DNA"/>
</dbReference>
<dbReference type="OrthoDB" id="6187633at2"/>
<evidence type="ECO:0000313" key="4">
    <source>
        <dbReference type="EMBL" id="RXN83345.1"/>
    </source>
</evidence>
<reference evidence="4 5" key="1">
    <citation type="journal article" date="2017" name="Int. J. Syst. Evol. Microbiol.">
        <title>Achromobacter aloeverae sp. nov., isolated from the root of Aloe vera (L.) Burm.f.</title>
        <authorList>
            <person name="Kuncharoen N."/>
            <person name="Muramatsu Y."/>
            <person name="Shibata C."/>
            <person name="Kamakura Y."/>
            <person name="Nakagawa Y."/>
            <person name="Tanasupawat S."/>
        </authorList>
    </citation>
    <scope>NUCLEOTIDE SEQUENCE [LARGE SCALE GENOMIC DNA]</scope>
    <source>
        <strain evidence="4 5">AVA-1</strain>
    </source>
</reference>
<dbReference type="PANTHER" id="PTHR43353:SF5">
    <property type="entry name" value="SUCCINATE-SEMIALDEHYDE DEHYDROGENASE, MITOCHONDRIAL"/>
    <property type="match status" value="1"/>
</dbReference>
<name>A0A4Q1HCF9_9BURK</name>
<dbReference type="GO" id="GO:0009450">
    <property type="term" value="P:gamma-aminobutyric acid catabolic process"/>
    <property type="evidence" value="ECO:0007669"/>
    <property type="project" value="TreeGrafter"/>
</dbReference>
<evidence type="ECO:0000256" key="2">
    <source>
        <dbReference type="ARBA" id="ARBA00023002"/>
    </source>
</evidence>
<organism evidence="4 5">
    <name type="scientific">Achromobacter aloeverae</name>
    <dbReference type="NCBI Taxonomy" id="1750518"/>
    <lineage>
        <taxon>Bacteria</taxon>
        <taxon>Pseudomonadati</taxon>
        <taxon>Pseudomonadota</taxon>
        <taxon>Betaproteobacteria</taxon>
        <taxon>Burkholderiales</taxon>
        <taxon>Alcaligenaceae</taxon>
        <taxon>Achromobacter</taxon>
    </lineage>
</organism>
<gene>
    <name evidence="4" type="ORF">C7R54_28125</name>
</gene>
<dbReference type="CDD" id="cd07103">
    <property type="entry name" value="ALDH_F5_SSADH_GabD"/>
    <property type="match status" value="1"/>
</dbReference>
<protein>
    <submittedName>
        <fullName evidence="4">NAD-dependent succinate-semialdehyde dehydrogenase</fullName>
    </submittedName>
</protein>
<evidence type="ECO:0000313" key="5">
    <source>
        <dbReference type="Proteomes" id="UP000290849"/>
    </source>
</evidence>
<keyword evidence="2" id="KW-0560">Oxidoreductase</keyword>
<dbReference type="InterPro" id="IPR015590">
    <property type="entry name" value="Aldehyde_DH_dom"/>
</dbReference>
<sequence>MTPTFPLLIDGRLRPGADGASEDVINPATEESLGHVAHAAPADLDEALEAARRGLEEWRAVPPWTRGAILKQAAANLCADIEQIARTLTLEQGKPLAEARAEVIRSAEFLEWGGEQARRVCGRSMMGRDPGQRAEVETLPIGVVAAFTPWNFPMALAAKKFAGALGAGCAIICKPSEETPGSVLALAQALLDAGVPKAAIGIVFGIPSEISRYLIASPIVSKITFTGSIPVGKLLAAQAGSLMKPVTMELGGHAPTIICGDVDPEQAADLLARAKFANGGQICLSPTRFFVERNIAERFTARFAEQALAWRVGNGLETGSQMGPLLNNRRLQAITSLVDDALARGAVVRAGGKRLGDRGYFYAPTVLDTVPADARILHEEPFGPIAPILPFDDEEDMLRQANGLEFGLSAYVFSHDVRRRERLKDRLQFGTVGINDVPTHPPEIPLGGWKESGYGTEGGIEILEPYQKTRFVSTRH</sequence>
<dbReference type="InterPro" id="IPR016161">
    <property type="entry name" value="Ald_DH/histidinol_DH"/>
</dbReference>
<dbReference type="FunFam" id="3.40.605.10:FF:000007">
    <property type="entry name" value="NAD/NADP-dependent betaine aldehyde dehydrogenase"/>
    <property type="match status" value="1"/>
</dbReference>
<dbReference type="Pfam" id="PF00171">
    <property type="entry name" value="Aldedh"/>
    <property type="match status" value="1"/>
</dbReference>
<dbReference type="InterPro" id="IPR050740">
    <property type="entry name" value="Aldehyde_DH_Superfamily"/>
</dbReference>
<dbReference type="PANTHER" id="PTHR43353">
    <property type="entry name" value="SUCCINATE-SEMIALDEHYDE DEHYDROGENASE, MITOCHONDRIAL"/>
    <property type="match status" value="1"/>
</dbReference>